<dbReference type="EMBL" id="CP025611">
    <property type="protein sequence ID" value="AUN31105.1"/>
    <property type="molecule type" value="Genomic_DNA"/>
</dbReference>
<dbReference type="InterPro" id="IPR050832">
    <property type="entry name" value="Bact_Acetyltransf"/>
</dbReference>
<proteinExistence type="predicted"/>
<protein>
    <submittedName>
        <fullName evidence="3">GNAT family N-acetyltransferase</fullName>
    </submittedName>
</protein>
<dbReference type="SUPFAM" id="SSF55729">
    <property type="entry name" value="Acyl-CoA N-acyltransferases (Nat)"/>
    <property type="match status" value="1"/>
</dbReference>
<dbReference type="OrthoDB" id="118465at2"/>
<dbReference type="PANTHER" id="PTHR43877:SF1">
    <property type="entry name" value="ACETYLTRANSFERASE"/>
    <property type="match status" value="1"/>
</dbReference>
<dbReference type="Gene3D" id="3.40.630.30">
    <property type="match status" value="1"/>
</dbReference>
<evidence type="ECO:0000313" key="4">
    <source>
        <dbReference type="Proteomes" id="UP000234752"/>
    </source>
</evidence>
<dbReference type="AlphaFoldDB" id="A0A2K9NFT5"/>
<dbReference type="Pfam" id="PF00583">
    <property type="entry name" value="Acetyltransf_1"/>
    <property type="match status" value="1"/>
</dbReference>
<sequence>MVDEPVLRLATPEDRPALEALLERSVRDLSQGYYSPGQIDASLKAIFGIDGTLIADGTYFAVVVGDRYAACGGWSRRKTLFGGDQAAGRSPELLDPGVDAAKIRAFFVDPSFARRGIASLMMRAAEQAALAEGFRSLELMATLPGVPLYKALGFIATGTHAEKLSDGNVIPFVPMRKDIR</sequence>
<dbReference type="CDD" id="cd04301">
    <property type="entry name" value="NAT_SF"/>
    <property type="match status" value="1"/>
</dbReference>
<keyword evidence="4" id="KW-1185">Reference proteome</keyword>
<dbReference type="PROSITE" id="PS51186">
    <property type="entry name" value="GNAT"/>
    <property type="match status" value="1"/>
</dbReference>
<accession>A0A2K9NFT5</accession>
<evidence type="ECO:0000256" key="2">
    <source>
        <dbReference type="ARBA" id="ARBA00023315"/>
    </source>
</evidence>
<evidence type="ECO:0000256" key="1">
    <source>
        <dbReference type="ARBA" id="ARBA00022679"/>
    </source>
</evidence>
<dbReference type="GO" id="GO:0016747">
    <property type="term" value="F:acyltransferase activity, transferring groups other than amino-acyl groups"/>
    <property type="evidence" value="ECO:0007669"/>
    <property type="project" value="InterPro"/>
</dbReference>
<dbReference type="Proteomes" id="UP000234752">
    <property type="component" value="Chromosome eg_1"/>
</dbReference>
<keyword evidence="1 3" id="KW-0808">Transferase</keyword>
<organism evidence="3 4">
    <name type="scientific">Niveispirillum cyanobacteriorum</name>
    <dbReference type="NCBI Taxonomy" id="1612173"/>
    <lineage>
        <taxon>Bacteria</taxon>
        <taxon>Pseudomonadati</taxon>
        <taxon>Pseudomonadota</taxon>
        <taxon>Alphaproteobacteria</taxon>
        <taxon>Rhodospirillales</taxon>
        <taxon>Azospirillaceae</taxon>
        <taxon>Niveispirillum</taxon>
    </lineage>
</organism>
<gene>
    <name evidence="3" type="ORF">C0V82_13310</name>
</gene>
<dbReference type="PANTHER" id="PTHR43877">
    <property type="entry name" value="AMINOALKYLPHOSPHONATE N-ACETYLTRANSFERASE-RELATED-RELATED"/>
    <property type="match status" value="1"/>
</dbReference>
<evidence type="ECO:0000313" key="3">
    <source>
        <dbReference type="EMBL" id="AUN31105.1"/>
    </source>
</evidence>
<dbReference type="KEGG" id="ncb:C0V82_13310"/>
<dbReference type="InterPro" id="IPR016181">
    <property type="entry name" value="Acyl_CoA_acyltransferase"/>
</dbReference>
<dbReference type="RefSeq" id="WP_102112718.1">
    <property type="nucleotide sequence ID" value="NZ_BMGN01000011.1"/>
</dbReference>
<dbReference type="InterPro" id="IPR000182">
    <property type="entry name" value="GNAT_dom"/>
</dbReference>
<name>A0A2K9NFT5_9PROT</name>
<keyword evidence="2" id="KW-0012">Acyltransferase</keyword>
<reference evidence="3 4" key="1">
    <citation type="submission" date="2017-12" db="EMBL/GenBank/DDBJ databases">
        <title>Genomes of bacteria within cyanobacterial aggregates.</title>
        <authorList>
            <person name="Cai H."/>
        </authorList>
    </citation>
    <scope>NUCLEOTIDE SEQUENCE [LARGE SCALE GENOMIC DNA]</scope>
    <source>
        <strain evidence="3 4">TH16</strain>
    </source>
</reference>